<evidence type="ECO:0000313" key="2">
    <source>
        <dbReference type="Proteomes" id="UP000314294"/>
    </source>
</evidence>
<sequence>MAALIVNVAPRGCAPGPSTCSPFYRHPPWKEQIDGLKHPAVVINMQLITTICRTLISEGRDVDAGLQRTSPRTAQPT</sequence>
<protein>
    <submittedName>
        <fullName evidence="1">Uncharacterized protein</fullName>
    </submittedName>
</protein>
<dbReference type="Proteomes" id="UP000314294">
    <property type="component" value="Unassembled WGS sequence"/>
</dbReference>
<reference evidence="1 2" key="1">
    <citation type="submission" date="2019-03" db="EMBL/GenBank/DDBJ databases">
        <title>First draft genome of Liparis tanakae, snailfish: a comprehensive survey of snailfish specific genes.</title>
        <authorList>
            <person name="Kim W."/>
            <person name="Song I."/>
            <person name="Jeong J.-H."/>
            <person name="Kim D."/>
            <person name="Kim S."/>
            <person name="Ryu S."/>
            <person name="Song J.Y."/>
            <person name="Lee S.K."/>
        </authorList>
    </citation>
    <scope>NUCLEOTIDE SEQUENCE [LARGE SCALE GENOMIC DNA]</scope>
    <source>
        <tissue evidence="1">Muscle</tissue>
    </source>
</reference>
<gene>
    <name evidence="1" type="ORF">EYF80_022262</name>
</gene>
<dbReference type="AlphaFoldDB" id="A0A4Z2HNK3"/>
<dbReference type="EMBL" id="SRLO01000203">
    <property type="protein sequence ID" value="TNN67456.1"/>
    <property type="molecule type" value="Genomic_DNA"/>
</dbReference>
<comment type="caution">
    <text evidence="1">The sequence shown here is derived from an EMBL/GenBank/DDBJ whole genome shotgun (WGS) entry which is preliminary data.</text>
</comment>
<organism evidence="1 2">
    <name type="scientific">Liparis tanakae</name>
    <name type="common">Tanaka's snailfish</name>
    <dbReference type="NCBI Taxonomy" id="230148"/>
    <lineage>
        <taxon>Eukaryota</taxon>
        <taxon>Metazoa</taxon>
        <taxon>Chordata</taxon>
        <taxon>Craniata</taxon>
        <taxon>Vertebrata</taxon>
        <taxon>Euteleostomi</taxon>
        <taxon>Actinopterygii</taxon>
        <taxon>Neopterygii</taxon>
        <taxon>Teleostei</taxon>
        <taxon>Neoteleostei</taxon>
        <taxon>Acanthomorphata</taxon>
        <taxon>Eupercaria</taxon>
        <taxon>Perciformes</taxon>
        <taxon>Cottioidei</taxon>
        <taxon>Cottales</taxon>
        <taxon>Liparidae</taxon>
        <taxon>Liparis</taxon>
    </lineage>
</organism>
<keyword evidence="2" id="KW-1185">Reference proteome</keyword>
<evidence type="ECO:0000313" key="1">
    <source>
        <dbReference type="EMBL" id="TNN67456.1"/>
    </source>
</evidence>
<name>A0A4Z2HNK3_9TELE</name>
<accession>A0A4Z2HNK3</accession>
<proteinExistence type="predicted"/>